<sequence>LIQQRRENDVQIMAEGAVLILMNTIPIRANRRITILFYRSWMMLMWSSKEKKRSSNKRNSS</sequence>
<reference evidence="1" key="1">
    <citation type="submission" date="2016-06" db="UniProtKB">
        <authorList>
            <consortium name="WormBaseParasite"/>
        </authorList>
    </citation>
    <scope>IDENTIFICATION</scope>
</reference>
<accession>A0A183DVS4</accession>
<name>A0A183DVS4_9BILA</name>
<dbReference type="AlphaFoldDB" id="A0A183DVS4"/>
<protein>
    <submittedName>
        <fullName evidence="1">Ovule protein</fullName>
    </submittedName>
</protein>
<evidence type="ECO:0000313" key="1">
    <source>
        <dbReference type="WBParaSite" id="GPUH_0001282901-mRNA-1"/>
    </source>
</evidence>
<dbReference type="WBParaSite" id="GPUH_0001282901-mRNA-1">
    <property type="protein sequence ID" value="GPUH_0001282901-mRNA-1"/>
    <property type="gene ID" value="GPUH_0001282901"/>
</dbReference>
<proteinExistence type="predicted"/>
<organism evidence="1">
    <name type="scientific">Gongylonema pulchrum</name>
    <dbReference type="NCBI Taxonomy" id="637853"/>
    <lineage>
        <taxon>Eukaryota</taxon>
        <taxon>Metazoa</taxon>
        <taxon>Ecdysozoa</taxon>
        <taxon>Nematoda</taxon>
        <taxon>Chromadorea</taxon>
        <taxon>Rhabditida</taxon>
        <taxon>Spirurina</taxon>
        <taxon>Spiruromorpha</taxon>
        <taxon>Spiruroidea</taxon>
        <taxon>Gongylonematidae</taxon>
        <taxon>Gongylonema</taxon>
    </lineage>
</organism>